<evidence type="ECO:0000313" key="4">
    <source>
        <dbReference type="Ensembl" id="ENSHHUP00000028828.1"/>
    </source>
</evidence>
<dbReference type="Proteomes" id="UP000314982">
    <property type="component" value="Unassembled WGS sequence"/>
</dbReference>
<accession>A0A4W5LSB5</accession>
<dbReference type="CDD" id="cd00303">
    <property type="entry name" value="retropepsin_like"/>
    <property type="match status" value="1"/>
</dbReference>
<dbReference type="GO" id="GO:0004523">
    <property type="term" value="F:RNA-DNA hybrid ribonuclease activity"/>
    <property type="evidence" value="ECO:0007669"/>
    <property type="project" value="UniProtKB-EC"/>
</dbReference>
<proteinExistence type="inferred from homology"/>
<dbReference type="Ensembl" id="ENSHHUT00000030029.1">
    <property type="protein sequence ID" value="ENSHHUP00000028828.1"/>
    <property type="gene ID" value="ENSHHUG00000018390.1"/>
</dbReference>
<evidence type="ECO:0000259" key="3">
    <source>
        <dbReference type="Pfam" id="PF00078"/>
    </source>
</evidence>
<dbReference type="InterPro" id="IPR000477">
    <property type="entry name" value="RT_dom"/>
</dbReference>
<dbReference type="InterPro" id="IPR032567">
    <property type="entry name" value="RTL1-rel"/>
</dbReference>
<dbReference type="SUPFAM" id="SSF50630">
    <property type="entry name" value="Acid proteases"/>
    <property type="match status" value="1"/>
</dbReference>
<dbReference type="EC" id="3.1.26.4" evidence="2"/>
<evidence type="ECO:0000256" key="1">
    <source>
        <dbReference type="ARBA" id="ARBA00010879"/>
    </source>
</evidence>
<keyword evidence="5" id="KW-1185">Reference proteome</keyword>
<dbReference type="STRING" id="62062.ENSHHUP00000028828"/>
<organism evidence="4 5">
    <name type="scientific">Hucho hucho</name>
    <name type="common">huchen</name>
    <dbReference type="NCBI Taxonomy" id="62062"/>
    <lineage>
        <taxon>Eukaryota</taxon>
        <taxon>Metazoa</taxon>
        <taxon>Chordata</taxon>
        <taxon>Craniata</taxon>
        <taxon>Vertebrata</taxon>
        <taxon>Euteleostomi</taxon>
        <taxon>Actinopterygii</taxon>
        <taxon>Neopterygii</taxon>
        <taxon>Teleostei</taxon>
        <taxon>Protacanthopterygii</taxon>
        <taxon>Salmoniformes</taxon>
        <taxon>Salmonidae</taxon>
        <taxon>Salmoninae</taxon>
        <taxon>Hucho</taxon>
    </lineage>
</organism>
<name>A0A4W5LSB5_9TELE</name>
<dbReference type="PANTHER" id="PTHR15503:SF22">
    <property type="entry name" value="TRANSPOSON TY3-I GAG POLYPROTEIN"/>
    <property type="match status" value="1"/>
</dbReference>
<sequence>MDLNQYIRMSISIGNLLVDRSPIQLPIACESSMPFSHPPRSNSPEPMQLVAQPLSRRLSDNRGYVRTCASIVECNHLLTCCPIRPPQRGDHNPSTSARVSTSTFLNITKRQFGIPALLSANGVTQFVEGLVDSGAAGNLIDEQLAQQLRFKLIPVNPPFRINALDRQPLRTGLVTESITLQIGLLHSEVILLLVLSSPKEPLILGHPWLSLHNPSISWRQGELLSWSLACFKNCFSLPCRATSIERSESAIPTHIPPVYAQFLSVFSKKKASILPPHRPEDCAIDLLPASSPPKGRIYPLSIPENEAMDTYIEEALNMGFIRPSTSPAVSSFFFVKKKDGSLHPCIDYRPLNDFTMKNHFPLPLIQAALEQAGKDTIFSKLDLHSAYNLVRIRSGNEWKTAFITARDHYEYLVMPYGLTNAPAVFQSFMN</sequence>
<dbReference type="InterPro" id="IPR021109">
    <property type="entry name" value="Peptidase_aspartic_dom_sf"/>
</dbReference>
<dbReference type="SUPFAM" id="SSF56672">
    <property type="entry name" value="DNA/RNA polymerases"/>
    <property type="match status" value="1"/>
</dbReference>
<protein>
    <recommendedName>
        <fullName evidence="2">ribonuclease H</fullName>
        <ecNumber evidence="2">3.1.26.4</ecNumber>
    </recommendedName>
</protein>
<dbReference type="InterPro" id="IPR043128">
    <property type="entry name" value="Rev_trsase/Diguanyl_cyclase"/>
</dbReference>
<dbReference type="AlphaFoldDB" id="A0A4W5LSB5"/>
<feature type="domain" description="Reverse transcriptase" evidence="3">
    <location>
        <begin position="335"/>
        <end position="430"/>
    </location>
</feature>
<reference evidence="5" key="1">
    <citation type="submission" date="2018-06" db="EMBL/GenBank/DDBJ databases">
        <title>Genome assembly of Danube salmon.</title>
        <authorList>
            <person name="Macqueen D.J."/>
            <person name="Gundappa M.K."/>
        </authorList>
    </citation>
    <scope>NUCLEOTIDE SEQUENCE [LARGE SCALE GENOMIC DNA]</scope>
</reference>
<dbReference type="PANTHER" id="PTHR15503">
    <property type="entry name" value="LDOC1 RELATED"/>
    <property type="match status" value="1"/>
</dbReference>
<dbReference type="Gene3D" id="3.30.70.270">
    <property type="match status" value="1"/>
</dbReference>
<evidence type="ECO:0000313" key="5">
    <source>
        <dbReference type="Proteomes" id="UP000314982"/>
    </source>
</evidence>
<evidence type="ECO:0000256" key="2">
    <source>
        <dbReference type="ARBA" id="ARBA00012180"/>
    </source>
</evidence>
<comment type="similarity">
    <text evidence="1">Belongs to the beta type-B retroviral polymerase family. HERV class-II K(HML-2) pol subfamily.</text>
</comment>
<dbReference type="CDD" id="cd01647">
    <property type="entry name" value="RT_LTR"/>
    <property type="match status" value="1"/>
</dbReference>
<reference evidence="4" key="2">
    <citation type="submission" date="2025-08" db="UniProtKB">
        <authorList>
            <consortium name="Ensembl"/>
        </authorList>
    </citation>
    <scope>IDENTIFICATION</scope>
</reference>
<reference evidence="4" key="3">
    <citation type="submission" date="2025-09" db="UniProtKB">
        <authorList>
            <consortium name="Ensembl"/>
        </authorList>
    </citation>
    <scope>IDENTIFICATION</scope>
</reference>
<dbReference type="GeneTree" id="ENSGT00940000171189"/>
<dbReference type="InterPro" id="IPR043502">
    <property type="entry name" value="DNA/RNA_pol_sf"/>
</dbReference>
<dbReference type="Gene3D" id="2.40.70.10">
    <property type="entry name" value="Acid Proteases"/>
    <property type="match status" value="1"/>
</dbReference>
<dbReference type="Gene3D" id="3.10.10.10">
    <property type="entry name" value="HIV Type 1 Reverse Transcriptase, subunit A, domain 1"/>
    <property type="match status" value="1"/>
</dbReference>
<dbReference type="Pfam" id="PF00078">
    <property type="entry name" value="RVT_1"/>
    <property type="match status" value="1"/>
</dbReference>